<dbReference type="GeneID" id="54976471"/>
<evidence type="ECO:0000313" key="3">
    <source>
        <dbReference type="Proteomes" id="UP000222126"/>
    </source>
</evidence>
<accession>A0A1B1IY28</accession>
<feature type="region of interest" description="Disordered" evidence="1">
    <location>
        <begin position="1"/>
        <end position="41"/>
    </location>
</feature>
<dbReference type="Proteomes" id="UP000222126">
    <property type="component" value="Segment"/>
</dbReference>
<reference evidence="2 3" key="1">
    <citation type="submission" date="2016-06" db="EMBL/GenBank/DDBJ databases">
        <title>Not all particles are equal: the selective enrichment of particle-associated bacteria from the Mediterranean Sea.</title>
        <authorList>
            <person name="Lopez-Perez M."/>
            <person name="Kimes N.E."/>
            <person name="Haro-Moreno J.M."/>
            <person name="Rodriguez-Valera F."/>
        </authorList>
    </citation>
    <scope>NUCLEOTIDE SEQUENCE [LARGE SCALE GENOMIC DNA]</scope>
</reference>
<evidence type="ECO:0000313" key="2">
    <source>
        <dbReference type="EMBL" id="ANS06231.1"/>
    </source>
</evidence>
<name>A0A1B1IY28_9CAUD</name>
<proteinExistence type="predicted"/>
<feature type="compositionally biased region" description="Low complexity" evidence="1">
    <location>
        <begin position="9"/>
        <end position="31"/>
    </location>
</feature>
<organism evidence="2 3">
    <name type="scientific">Phage MedPE-SWcel-C56</name>
    <dbReference type="NCBI Taxonomy" id="1871314"/>
    <lineage>
        <taxon>Viruses</taxon>
        <taxon>Duplodnaviria</taxon>
        <taxon>Heunggongvirae</taxon>
        <taxon>Uroviricota</taxon>
        <taxon>Caudoviricetes</taxon>
        <taxon>Autographivirales</taxon>
        <taxon>Kafavirus</taxon>
        <taxon>Kafavirus SWcelC56</taxon>
    </lineage>
</organism>
<dbReference type="EMBL" id="KX397280">
    <property type="protein sequence ID" value="ANS06231.1"/>
    <property type="molecule type" value="Genomic_DNA"/>
</dbReference>
<sequence length="265" mass="27883">MANEDTVQGTGEDTVVAGTGDDTVVAGTGTEELQGDDTVVADNGEETVDAGAGDDTVDGAGEFNIDEWGGPTGDQTGDDVLAKLHESGLDADSAKALLYDAVKAGDPSQIDKEALIEKVGKVNANLIMNGVEAVVSRNNAKVEAAMKIVHETAGSKEAWETMLPWIKNNVSKEDIDEFTPMINAGGKQAAFAVAELKAQYNADPKNTRIDGKTLEGDTKPAKVIKGISQREYGDQLSKLARTGKATPEARAALLKRRRLGEQQGI</sequence>
<protein>
    <recommendedName>
        <fullName evidence="4">Scaffolding protein</fullName>
    </recommendedName>
</protein>
<dbReference type="InterPro" id="IPR011049">
    <property type="entry name" value="Serralysin-like_metalloprot_C"/>
</dbReference>
<keyword evidence="3" id="KW-1185">Reference proteome</keyword>
<dbReference type="SUPFAM" id="SSF51120">
    <property type="entry name" value="beta-Roll"/>
    <property type="match status" value="1"/>
</dbReference>
<dbReference type="KEGG" id="vg:54976471"/>
<dbReference type="RefSeq" id="YP_009786395.1">
    <property type="nucleotide sequence ID" value="NC_047768.1"/>
</dbReference>
<evidence type="ECO:0008006" key="4">
    <source>
        <dbReference type="Google" id="ProtNLM"/>
    </source>
</evidence>
<evidence type="ECO:0000256" key="1">
    <source>
        <dbReference type="SAM" id="MobiDB-lite"/>
    </source>
</evidence>